<dbReference type="Proteomes" id="UP000435649">
    <property type="component" value="Unassembled WGS sequence"/>
</dbReference>
<protein>
    <recommendedName>
        <fullName evidence="4">Alpha-L-rhamnosidase-like protein</fullName>
    </recommendedName>
</protein>
<dbReference type="RefSeq" id="WP_154418538.1">
    <property type="nucleotide sequence ID" value="NZ_VUNS01000011.1"/>
</dbReference>
<feature type="region of interest" description="Disordered" evidence="1">
    <location>
        <begin position="1003"/>
        <end position="1026"/>
    </location>
</feature>
<reference evidence="2 3" key="1">
    <citation type="submission" date="2019-08" db="EMBL/GenBank/DDBJ databases">
        <title>In-depth cultivation of the pig gut microbiome towards novel bacterial diversity and tailored functional studies.</title>
        <authorList>
            <person name="Wylensek D."/>
            <person name="Hitch T.C.A."/>
            <person name="Clavel T."/>
        </authorList>
    </citation>
    <scope>NUCLEOTIDE SEQUENCE [LARGE SCALE GENOMIC DNA]</scope>
    <source>
        <strain evidence="2 3">BBE-744-WT-12</strain>
    </source>
</reference>
<accession>A0A844G3M7</accession>
<dbReference type="PANTHER" id="PTHR36848">
    <property type="entry name" value="DNA-BINDING PROTEIN (PUTATIVE SECRETED PROTEIN)-RELATED"/>
    <property type="match status" value="1"/>
</dbReference>
<dbReference type="Pfam" id="PF17132">
    <property type="entry name" value="Glyco_hydro_106"/>
    <property type="match status" value="1"/>
</dbReference>
<evidence type="ECO:0000313" key="3">
    <source>
        <dbReference type="Proteomes" id="UP000435649"/>
    </source>
</evidence>
<dbReference type="AlphaFoldDB" id="A0A844G3M7"/>
<proteinExistence type="predicted"/>
<feature type="compositionally biased region" description="Basic and acidic residues" evidence="1">
    <location>
        <begin position="1006"/>
        <end position="1019"/>
    </location>
</feature>
<comment type="caution">
    <text evidence="2">The sequence shown here is derived from an EMBL/GenBank/DDBJ whole genome shotgun (WGS) entry which is preliminary data.</text>
</comment>
<dbReference type="EMBL" id="VUNS01000011">
    <property type="protein sequence ID" value="MST97574.1"/>
    <property type="molecule type" value="Genomic_DNA"/>
</dbReference>
<keyword evidence="3" id="KW-1185">Reference proteome</keyword>
<gene>
    <name evidence="2" type="ORF">FYJ85_11040</name>
</gene>
<evidence type="ECO:0000256" key="1">
    <source>
        <dbReference type="SAM" id="MobiDB-lite"/>
    </source>
</evidence>
<evidence type="ECO:0008006" key="4">
    <source>
        <dbReference type="Google" id="ProtNLM"/>
    </source>
</evidence>
<evidence type="ECO:0000313" key="2">
    <source>
        <dbReference type="EMBL" id="MST97574.1"/>
    </source>
</evidence>
<sequence>MNVSISTGSCRTLPFWAWNGRLDSGELRRQIRIFREMGYGGFFMHARTGLDTGYLCAEWFDAVRTCIDEARRTGLEAWLYDEDRYASGSGSGEIGRNRRFRRRTLEVERLETPRYRRNDLAWFAGELRGSMLRNCRRLQRGDELREGESFLRFHVRFDRANSWNNGGYYSDMMNAEGIRQFIRMTHERYARECGAEFGGVIPGLFSDEPNCSNWTEAMERKFAQRYGIDLFDHLPELFFEVEGESCSRIRYLMANLRTELLESAFAVQAAEWCRRHGLLYTGHVFGEENVITQTRNCGSAMRFVRHMDIPGVDLLSDHQLIYDAMLQTASVAHQNGGRRVLSESFAGTGWDYPLYAQKACMEWQLALGVTQFCSHLAFYTLRGEAKRDYPPSIHYQSPYFRVEKILQDHIASIGTLLGSGNPVRPILVVHPLESTWFWKPLTACTRADYESESRRLPRLRNMLLRAKLAFDYGDEAMLSEIGSVDGKNLRVGCASYVAAVVPELRTIRSTTLKLLEQFADAGGKVVYLGAAPGFVDALPHPDAGRIYQKFRPVTLAELPAALAAEQTVSVRDGNGNFVEPLLFNEVCGENGERRLFLCNTGCPLPLGSDMDAKSADERTLTIPRAFIRWKGDPARIPLELDPTTGTRRRVNAFFRNGWWEFETNFGRLESRLFATAGEEAAKAAEAPLPPAESVKILHHSSGPWFVQPDEPNVLVLDFAEYSFGGAVAGYGHVREADAAARRLLGEPERSHEMVQPWKQRQMRKSSRCVGATLRFRFDCREKPEKISLALEEADRYEIVLNGRPVEFRDSGFWCDASLRMTPLPPDALRMGENILELSCRYCGDMSGFEAVYLLGEFGVFENELTLPVRTVSPGDWGMQGYPYYSGNMNCSFEFEWNEPAGTPAFPWIPEWRGTAIGIAVNGGEPRIALLHPERLNLGKELKPGRNLIEITVYGSRRNSFGPFGADPGDMVDPSDFNYASPGARHLKSFGLLSEVRIATVVASPSRELKPPAPHRDESPRFQPLSE</sequence>
<name>A0A844G3M7_9BACT</name>
<organism evidence="2 3">
    <name type="scientific">Victivallis lenta</name>
    <dbReference type="NCBI Taxonomy" id="2606640"/>
    <lineage>
        <taxon>Bacteria</taxon>
        <taxon>Pseudomonadati</taxon>
        <taxon>Lentisphaerota</taxon>
        <taxon>Lentisphaeria</taxon>
        <taxon>Victivallales</taxon>
        <taxon>Victivallaceae</taxon>
        <taxon>Victivallis</taxon>
    </lineage>
</organism>
<dbReference type="PANTHER" id="PTHR36848:SF2">
    <property type="entry name" value="SECRETED PROTEIN"/>
    <property type="match status" value="1"/>
</dbReference>
<dbReference type="InterPro" id="IPR053161">
    <property type="entry name" value="Ulvan_degrading_GH"/>
</dbReference>